<name>A0ABR5ZNG0_9PROT</name>
<protein>
    <submittedName>
        <fullName evidence="2">Uncharacterized protein</fullName>
    </submittedName>
</protein>
<evidence type="ECO:0000313" key="2">
    <source>
        <dbReference type="EMBL" id="MBA5725872.1"/>
    </source>
</evidence>
<comment type="caution">
    <text evidence="2">The sequence shown here is derived from an EMBL/GenBank/DDBJ whole genome shotgun (WGS) entry which is preliminary data.</text>
</comment>
<sequence length="61" mass="7401">MLFLLYPLITVKVFHWCRVFKIYLRMLCYMGPVRTLYVESFLIAFYALYDMIGLYTGFVRT</sequence>
<keyword evidence="1" id="KW-0812">Transmembrane</keyword>
<evidence type="ECO:0000313" key="3">
    <source>
        <dbReference type="Proteomes" id="UP001516390"/>
    </source>
</evidence>
<feature type="transmembrane region" description="Helical" evidence="1">
    <location>
        <begin position="36"/>
        <end position="58"/>
    </location>
</feature>
<dbReference type="EMBL" id="NWUS01000002">
    <property type="protein sequence ID" value="MBA5725872.1"/>
    <property type="molecule type" value="Genomic_DNA"/>
</dbReference>
<organism evidence="2 3">
    <name type="scientific">Bombella favorum</name>
    <dbReference type="NCBI Taxonomy" id="2039164"/>
    <lineage>
        <taxon>Bacteria</taxon>
        <taxon>Pseudomonadati</taxon>
        <taxon>Pseudomonadota</taxon>
        <taxon>Alphaproteobacteria</taxon>
        <taxon>Acetobacterales</taxon>
        <taxon>Acetobacteraceae</taxon>
        <taxon>Bombella</taxon>
    </lineage>
</organism>
<reference evidence="2 3" key="1">
    <citation type="submission" date="2017-09" db="EMBL/GenBank/DDBJ databases">
        <authorList>
            <person name="Jakob F."/>
        </authorList>
    </citation>
    <scope>NUCLEOTIDE SEQUENCE [LARGE SCALE GENOMIC DNA]</scope>
    <source>
        <strain evidence="2 3">TMW 2.1880</strain>
    </source>
</reference>
<keyword evidence="3" id="KW-1185">Reference proteome</keyword>
<dbReference type="Proteomes" id="UP001516390">
    <property type="component" value="Unassembled WGS sequence"/>
</dbReference>
<gene>
    <name evidence="2" type="ORF">CPA57_06225</name>
</gene>
<proteinExistence type="predicted"/>
<keyword evidence="1" id="KW-1133">Transmembrane helix</keyword>
<keyword evidence="1" id="KW-0472">Membrane</keyword>
<evidence type="ECO:0000256" key="1">
    <source>
        <dbReference type="SAM" id="Phobius"/>
    </source>
</evidence>
<accession>A0ABR5ZNG0</accession>